<organism evidence="1 2">
    <name type="scientific">Portunus trituberculatus</name>
    <name type="common">Swimming crab</name>
    <name type="synonym">Neptunus trituberculatus</name>
    <dbReference type="NCBI Taxonomy" id="210409"/>
    <lineage>
        <taxon>Eukaryota</taxon>
        <taxon>Metazoa</taxon>
        <taxon>Ecdysozoa</taxon>
        <taxon>Arthropoda</taxon>
        <taxon>Crustacea</taxon>
        <taxon>Multicrustacea</taxon>
        <taxon>Malacostraca</taxon>
        <taxon>Eumalacostraca</taxon>
        <taxon>Eucarida</taxon>
        <taxon>Decapoda</taxon>
        <taxon>Pleocyemata</taxon>
        <taxon>Brachyura</taxon>
        <taxon>Eubrachyura</taxon>
        <taxon>Portunoidea</taxon>
        <taxon>Portunidae</taxon>
        <taxon>Portuninae</taxon>
        <taxon>Portunus</taxon>
    </lineage>
</organism>
<sequence length="148" mass="16917">MGSLLSSGPADHVLSSLSTQVSSWVEWYDERPGSTARGWICVPSALVTATTTRNFSSLILPAVVGNNCGCWGTNEVYVQYKPPVSGWFHHKRGFLFERRYTVDTATAETQMHHFQLRYMKRKGNWLLLEKKRGWVSLRHLILVLQHKL</sequence>
<dbReference type="OrthoDB" id="6379393at2759"/>
<proteinExistence type="predicted"/>
<keyword evidence="2" id="KW-1185">Reference proteome</keyword>
<protein>
    <submittedName>
        <fullName evidence="1">Uncharacterized protein</fullName>
    </submittedName>
</protein>
<evidence type="ECO:0000313" key="1">
    <source>
        <dbReference type="EMBL" id="MPC32999.1"/>
    </source>
</evidence>
<dbReference type="Proteomes" id="UP000324222">
    <property type="component" value="Unassembled WGS sequence"/>
</dbReference>
<dbReference type="EMBL" id="VSRR010002739">
    <property type="protein sequence ID" value="MPC32999.1"/>
    <property type="molecule type" value="Genomic_DNA"/>
</dbReference>
<name>A0A5B7EIK6_PORTR</name>
<comment type="caution">
    <text evidence="1">The sequence shown here is derived from an EMBL/GenBank/DDBJ whole genome shotgun (WGS) entry which is preliminary data.</text>
</comment>
<reference evidence="1 2" key="1">
    <citation type="submission" date="2019-05" db="EMBL/GenBank/DDBJ databases">
        <title>Another draft genome of Portunus trituberculatus and its Hox gene families provides insights of decapod evolution.</title>
        <authorList>
            <person name="Jeong J.-H."/>
            <person name="Song I."/>
            <person name="Kim S."/>
            <person name="Choi T."/>
            <person name="Kim D."/>
            <person name="Ryu S."/>
            <person name="Kim W."/>
        </authorList>
    </citation>
    <scope>NUCLEOTIDE SEQUENCE [LARGE SCALE GENOMIC DNA]</scope>
    <source>
        <tissue evidence="1">Muscle</tissue>
    </source>
</reference>
<gene>
    <name evidence="1" type="ORF">E2C01_026337</name>
</gene>
<dbReference type="AlphaFoldDB" id="A0A5B7EIK6"/>
<accession>A0A5B7EIK6</accession>
<evidence type="ECO:0000313" key="2">
    <source>
        <dbReference type="Proteomes" id="UP000324222"/>
    </source>
</evidence>